<keyword evidence="8" id="KW-0804">Transcription</keyword>
<dbReference type="GO" id="GO:0045892">
    <property type="term" value="P:negative regulation of DNA-templated transcription"/>
    <property type="evidence" value="ECO:0007669"/>
    <property type="project" value="TreeGrafter"/>
</dbReference>
<dbReference type="AlphaFoldDB" id="A0A9Q3SXX9"/>
<name>A0A9Q3SXX9_9LACO</name>
<dbReference type="CDD" id="cd07153">
    <property type="entry name" value="Fur_like"/>
    <property type="match status" value="1"/>
</dbReference>
<keyword evidence="10" id="KW-0408">Iron</keyword>
<keyword evidence="5 9" id="KW-0862">Zinc</keyword>
<sequence>MKASKLMVDNTLKYNKGLDILKQSTFRITKQRKDLLAYLSKFETTYIPVTEVDAYMQKLYPNASHTTTYRNIKEFSDLGIIEQRTEDGQLNVKFQCDFVTPHHGHFFCQNCHRVIKLDATLAPKLQADLAQFVVLTVKLEIFGLCDKCQKNQAS</sequence>
<comment type="cofactor">
    <cofactor evidence="9">
        <name>Zn(2+)</name>
        <dbReference type="ChEBI" id="CHEBI:29105"/>
    </cofactor>
    <text evidence="9">Binds 1 zinc ion per subunit.</text>
</comment>
<feature type="binding site" evidence="9">
    <location>
        <position position="108"/>
    </location>
    <ligand>
        <name>Zn(2+)</name>
        <dbReference type="ChEBI" id="CHEBI:29105"/>
    </ligand>
</feature>
<evidence type="ECO:0000256" key="9">
    <source>
        <dbReference type="PIRSR" id="PIRSR602481-1"/>
    </source>
</evidence>
<feature type="binding site" evidence="9">
    <location>
        <position position="145"/>
    </location>
    <ligand>
        <name>Zn(2+)</name>
        <dbReference type="ChEBI" id="CHEBI:29105"/>
    </ligand>
</feature>
<dbReference type="GO" id="GO:0005737">
    <property type="term" value="C:cytoplasm"/>
    <property type="evidence" value="ECO:0007669"/>
    <property type="project" value="UniProtKB-SubCell"/>
</dbReference>
<evidence type="ECO:0000256" key="5">
    <source>
        <dbReference type="ARBA" id="ARBA00022833"/>
    </source>
</evidence>
<dbReference type="GO" id="GO:1900376">
    <property type="term" value="P:regulation of secondary metabolite biosynthetic process"/>
    <property type="evidence" value="ECO:0007669"/>
    <property type="project" value="TreeGrafter"/>
</dbReference>
<evidence type="ECO:0000313" key="11">
    <source>
        <dbReference type="EMBL" id="MBZ5962397.1"/>
    </source>
</evidence>
<proteinExistence type="inferred from homology"/>
<evidence type="ECO:0000256" key="4">
    <source>
        <dbReference type="ARBA" id="ARBA00022491"/>
    </source>
</evidence>
<dbReference type="GeneID" id="61038404"/>
<dbReference type="EMBL" id="JAHBFI010000009">
    <property type="protein sequence ID" value="MBZ5962397.1"/>
    <property type="molecule type" value="Genomic_DNA"/>
</dbReference>
<dbReference type="GO" id="GO:0000976">
    <property type="term" value="F:transcription cis-regulatory region binding"/>
    <property type="evidence" value="ECO:0007669"/>
    <property type="project" value="TreeGrafter"/>
</dbReference>
<dbReference type="InterPro" id="IPR043135">
    <property type="entry name" value="Fur_C"/>
</dbReference>
<dbReference type="Gene3D" id="1.10.10.10">
    <property type="entry name" value="Winged helix-like DNA-binding domain superfamily/Winged helix DNA-binding domain"/>
    <property type="match status" value="1"/>
</dbReference>
<comment type="subcellular location">
    <subcellularLocation>
        <location evidence="1">Cytoplasm</location>
    </subcellularLocation>
</comment>
<gene>
    <name evidence="11" type="ORF">KIJ12_04395</name>
</gene>
<evidence type="ECO:0000256" key="1">
    <source>
        <dbReference type="ARBA" id="ARBA00004496"/>
    </source>
</evidence>
<dbReference type="InterPro" id="IPR002481">
    <property type="entry name" value="FUR"/>
</dbReference>
<comment type="cofactor">
    <cofactor evidence="10">
        <name>Mn(2+)</name>
        <dbReference type="ChEBI" id="CHEBI:29035"/>
    </cofactor>
    <cofactor evidence="10">
        <name>Fe(2+)</name>
        <dbReference type="ChEBI" id="CHEBI:29033"/>
    </cofactor>
    <text evidence="10">Binds 1 Mn(2+) or Fe(2+) ion per subunit.</text>
</comment>
<keyword evidence="4" id="KW-0678">Repressor</keyword>
<comment type="similarity">
    <text evidence="2">Belongs to the Fur family.</text>
</comment>
<evidence type="ECO:0000256" key="6">
    <source>
        <dbReference type="ARBA" id="ARBA00023015"/>
    </source>
</evidence>
<evidence type="ECO:0000256" key="8">
    <source>
        <dbReference type="ARBA" id="ARBA00023163"/>
    </source>
</evidence>
<dbReference type="Proteomes" id="UP000752647">
    <property type="component" value="Unassembled WGS sequence"/>
</dbReference>
<dbReference type="Gene3D" id="3.30.1490.190">
    <property type="match status" value="1"/>
</dbReference>
<evidence type="ECO:0000313" key="12">
    <source>
        <dbReference type="Proteomes" id="UP000752647"/>
    </source>
</evidence>
<dbReference type="PANTHER" id="PTHR33202">
    <property type="entry name" value="ZINC UPTAKE REGULATION PROTEIN"/>
    <property type="match status" value="1"/>
</dbReference>
<dbReference type="RefSeq" id="WP_010390541.1">
    <property type="nucleotide sequence ID" value="NZ_BPKT01000008.1"/>
</dbReference>
<dbReference type="PANTHER" id="PTHR33202:SF1">
    <property type="entry name" value="FERRIC UPTAKE REGULATION PROTEIN"/>
    <property type="match status" value="1"/>
</dbReference>
<keyword evidence="3" id="KW-0963">Cytoplasm</keyword>
<dbReference type="InterPro" id="IPR036390">
    <property type="entry name" value="WH_DNA-bd_sf"/>
</dbReference>
<evidence type="ECO:0000256" key="2">
    <source>
        <dbReference type="ARBA" id="ARBA00007957"/>
    </source>
</evidence>
<protein>
    <submittedName>
        <fullName evidence="11">Transcriptional repressor</fullName>
    </submittedName>
</protein>
<evidence type="ECO:0000256" key="3">
    <source>
        <dbReference type="ARBA" id="ARBA00022490"/>
    </source>
</evidence>
<dbReference type="Pfam" id="PF01475">
    <property type="entry name" value="FUR"/>
    <property type="match status" value="1"/>
</dbReference>
<organism evidence="11 12">
    <name type="scientific">Leuconostoc gasicomitatum</name>
    <dbReference type="NCBI Taxonomy" id="115778"/>
    <lineage>
        <taxon>Bacteria</taxon>
        <taxon>Bacillati</taxon>
        <taxon>Bacillota</taxon>
        <taxon>Bacilli</taxon>
        <taxon>Lactobacillales</taxon>
        <taxon>Lactobacillaceae</taxon>
        <taxon>Leuconostoc</taxon>
        <taxon>Leuconostoc gelidum group</taxon>
    </lineage>
</organism>
<dbReference type="SUPFAM" id="SSF46785">
    <property type="entry name" value="Winged helix' DNA-binding domain"/>
    <property type="match status" value="1"/>
</dbReference>
<feature type="binding site" evidence="9">
    <location>
        <position position="148"/>
    </location>
    <ligand>
        <name>Zn(2+)</name>
        <dbReference type="ChEBI" id="CHEBI:29105"/>
    </ligand>
</feature>
<keyword evidence="9" id="KW-0479">Metal-binding</keyword>
<keyword evidence="7" id="KW-0238">DNA-binding</keyword>
<dbReference type="GO" id="GO:0008270">
    <property type="term" value="F:zinc ion binding"/>
    <property type="evidence" value="ECO:0007669"/>
    <property type="project" value="TreeGrafter"/>
</dbReference>
<evidence type="ECO:0000256" key="7">
    <source>
        <dbReference type="ARBA" id="ARBA00023125"/>
    </source>
</evidence>
<feature type="binding site" evidence="9">
    <location>
        <position position="111"/>
    </location>
    <ligand>
        <name>Zn(2+)</name>
        <dbReference type="ChEBI" id="CHEBI:29105"/>
    </ligand>
</feature>
<evidence type="ECO:0000256" key="10">
    <source>
        <dbReference type="PIRSR" id="PIRSR602481-2"/>
    </source>
</evidence>
<dbReference type="GO" id="GO:0003700">
    <property type="term" value="F:DNA-binding transcription factor activity"/>
    <property type="evidence" value="ECO:0007669"/>
    <property type="project" value="InterPro"/>
</dbReference>
<reference evidence="11" key="1">
    <citation type="submission" date="2021-05" db="EMBL/GenBank/DDBJ databases">
        <title>Pangenome of Leuconostoc gelidum warrants species status for Leuconostoc gelidum subsp. gasicomitatum.</title>
        <authorList>
            <person name="Johansson P."/>
            <person name="Sade E."/>
            <person name="Hultman J."/>
            <person name="Auvinen P."/>
            <person name="Bjorkroth J."/>
        </authorList>
    </citation>
    <scope>NUCLEOTIDE SEQUENCE</scope>
    <source>
        <strain evidence="11">A.21.4</strain>
    </source>
</reference>
<keyword evidence="6" id="KW-0805">Transcription regulation</keyword>
<dbReference type="InterPro" id="IPR036388">
    <property type="entry name" value="WH-like_DNA-bd_sf"/>
</dbReference>
<comment type="caution">
    <text evidence="11">The sequence shown here is derived from an EMBL/GenBank/DDBJ whole genome shotgun (WGS) entry which is preliminary data.</text>
</comment>
<accession>A0A9Q3SXX9</accession>
<feature type="binding site" evidence="10">
    <location>
        <position position="102"/>
    </location>
    <ligand>
        <name>Fe cation</name>
        <dbReference type="ChEBI" id="CHEBI:24875"/>
    </ligand>
</feature>